<dbReference type="PRINTS" id="PR01041">
    <property type="entry name" value="TRNASYNTHMET"/>
</dbReference>
<evidence type="ECO:0000256" key="8">
    <source>
        <dbReference type="ARBA" id="ARBA00022917"/>
    </source>
</evidence>
<dbReference type="SUPFAM" id="SSF52374">
    <property type="entry name" value="Nucleotidylyl transferase"/>
    <property type="match status" value="1"/>
</dbReference>
<dbReference type="GO" id="GO:0046872">
    <property type="term" value="F:metal ion binding"/>
    <property type="evidence" value="ECO:0007669"/>
    <property type="project" value="UniProtKB-KW"/>
</dbReference>
<evidence type="ECO:0000259" key="11">
    <source>
        <dbReference type="Pfam" id="PF01406"/>
    </source>
</evidence>
<keyword evidence="6" id="KW-0862">Zinc</keyword>
<keyword evidence="8 10" id="KW-0648">Protein biosynthesis</keyword>
<keyword evidence="7 10" id="KW-0067">ATP-binding</keyword>
<keyword evidence="4" id="KW-0479">Metal-binding</keyword>
<dbReference type="NCBIfam" id="NF008900">
    <property type="entry name" value="PRK12267.1"/>
    <property type="match status" value="1"/>
</dbReference>
<evidence type="ECO:0000256" key="5">
    <source>
        <dbReference type="ARBA" id="ARBA00022741"/>
    </source>
</evidence>
<evidence type="ECO:0000256" key="3">
    <source>
        <dbReference type="ARBA" id="ARBA00022598"/>
    </source>
</evidence>
<evidence type="ECO:0000313" key="14">
    <source>
        <dbReference type="Proteomes" id="UP000824264"/>
    </source>
</evidence>
<dbReference type="PANTHER" id="PTHR43326">
    <property type="entry name" value="METHIONYL-TRNA SYNTHETASE"/>
    <property type="match status" value="1"/>
</dbReference>
<dbReference type="GO" id="GO:0006431">
    <property type="term" value="P:methionyl-tRNA aminoacylation"/>
    <property type="evidence" value="ECO:0007669"/>
    <property type="project" value="InterPro"/>
</dbReference>
<dbReference type="GO" id="GO:0005524">
    <property type="term" value="F:ATP binding"/>
    <property type="evidence" value="ECO:0007669"/>
    <property type="project" value="UniProtKB-KW"/>
</dbReference>
<evidence type="ECO:0000256" key="4">
    <source>
        <dbReference type="ARBA" id="ARBA00022723"/>
    </source>
</evidence>
<evidence type="ECO:0000256" key="2">
    <source>
        <dbReference type="ARBA" id="ARBA00012838"/>
    </source>
</evidence>
<evidence type="ECO:0000256" key="6">
    <source>
        <dbReference type="ARBA" id="ARBA00022833"/>
    </source>
</evidence>
<evidence type="ECO:0000256" key="10">
    <source>
        <dbReference type="RuleBase" id="RU363039"/>
    </source>
</evidence>
<dbReference type="InterPro" id="IPR015413">
    <property type="entry name" value="Methionyl/Leucyl_tRNA_Synth"/>
</dbReference>
<dbReference type="Pfam" id="PF01406">
    <property type="entry name" value="tRNA-synt_1e"/>
    <property type="match status" value="1"/>
</dbReference>
<organism evidence="13 14">
    <name type="scientific">Candidatus Bilophila faecipullorum</name>
    <dbReference type="NCBI Taxonomy" id="2838482"/>
    <lineage>
        <taxon>Bacteria</taxon>
        <taxon>Pseudomonadati</taxon>
        <taxon>Thermodesulfobacteriota</taxon>
        <taxon>Desulfovibrionia</taxon>
        <taxon>Desulfovibrionales</taxon>
        <taxon>Desulfovibrionaceae</taxon>
        <taxon>Bilophila</taxon>
    </lineage>
</organism>
<reference evidence="13" key="2">
    <citation type="submission" date="2021-04" db="EMBL/GenBank/DDBJ databases">
        <authorList>
            <person name="Gilroy R."/>
        </authorList>
    </citation>
    <scope>NUCLEOTIDE SEQUENCE</scope>
    <source>
        <strain evidence="13">ChiSxjej5B17-1746</strain>
    </source>
</reference>
<dbReference type="Gene3D" id="1.10.730.10">
    <property type="entry name" value="Isoleucyl-tRNA Synthetase, Domain 1"/>
    <property type="match status" value="1"/>
</dbReference>
<evidence type="ECO:0000313" key="13">
    <source>
        <dbReference type="EMBL" id="HIW77737.1"/>
    </source>
</evidence>
<keyword evidence="9 10" id="KW-0030">Aminoacyl-tRNA synthetase</keyword>
<evidence type="ECO:0000256" key="1">
    <source>
        <dbReference type="ARBA" id="ARBA00001947"/>
    </source>
</evidence>
<comment type="cofactor">
    <cofactor evidence="1">
        <name>Zn(2+)</name>
        <dbReference type="ChEBI" id="CHEBI:29105"/>
    </cofactor>
</comment>
<feature type="domain" description="tRNA synthetases class I catalytic" evidence="11">
    <location>
        <begin position="14"/>
        <end position="126"/>
    </location>
</feature>
<protein>
    <recommendedName>
        <fullName evidence="2">methionine--tRNA ligase</fullName>
        <ecNumber evidence="2">6.1.1.10</ecNumber>
    </recommendedName>
</protein>
<evidence type="ECO:0000256" key="9">
    <source>
        <dbReference type="ARBA" id="ARBA00023146"/>
    </source>
</evidence>
<dbReference type="InterPro" id="IPR041872">
    <property type="entry name" value="Anticodon_Met"/>
</dbReference>
<keyword evidence="3 10" id="KW-0436">Ligase</keyword>
<reference evidence="13" key="1">
    <citation type="journal article" date="2021" name="PeerJ">
        <title>Extensive microbial diversity within the chicken gut microbiome revealed by metagenomics and culture.</title>
        <authorList>
            <person name="Gilroy R."/>
            <person name="Ravi A."/>
            <person name="Getino M."/>
            <person name="Pursley I."/>
            <person name="Horton D.L."/>
            <person name="Alikhan N.F."/>
            <person name="Baker D."/>
            <person name="Gharbi K."/>
            <person name="Hall N."/>
            <person name="Watson M."/>
            <person name="Adriaenssens E.M."/>
            <person name="Foster-Nyarko E."/>
            <person name="Jarju S."/>
            <person name="Secka A."/>
            <person name="Antonio M."/>
            <person name="Oren A."/>
            <person name="Chaudhuri R.R."/>
            <person name="La Ragione R."/>
            <person name="Hildebrand F."/>
            <person name="Pallen M.J."/>
        </authorList>
    </citation>
    <scope>NUCLEOTIDE SEQUENCE</scope>
    <source>
        <strain evidence="13">ChiSxjej5B17-1746</strain>
    </source>
</reference>
<dbReference type="EMBL" id="DXGI01000039">
    <property type="protein sequence ID" value="HIW77737.1"/>
    <property type="molecule type" value="Genomic_DNA"/>
</dbReference>
<sequence length="432" mass="49729">MASTFYITTPIYYVNAKPHLGHAYTTIVADSLRRFHALLGEDTWFLTGTDEHGDKIVKAAEAAGQTPQAFVDGISGQFQALWPKLGIKNDQFIRTTDPDHKARVQAFLQKVYDNGDIYFGEHGGHYCTGCERFYTEKELENGLCPQHLTKPDFIQEKNYFFRMSKYLPWLAEHIRENPDFIRPERYRNEVLSMIESGVLEDLCISRPKSRLEWGIELPFDRDYVCYVWFDALLNYISALGWPDGDKFAAYWPGEHLVAKDILKPHGVFWPTMLKSAGVPLYRHLNVHGYWLIKDTKMSKSLGNVVEPIKMAERYGLDAFRYFLLRDMQFGSDASFSEEALITRFNADLANDLGNLFSRVLSMNAKYFESKVPPLGALSEEDKALMELAENARRNYAQLFGNIRFAQGLDALWELVRALNKYVDSQAPWTLFK</sequence>
<dbReference type="Gene3D" id="2.170.220.10">
    <property type="match status" value="1"/>
</dbReference>
<dbReference type="InterPro" id="IPR032678">
    <property type="entry name" value="tRNA-synt_1_cat_dom"/>
</dbReference>
<dbReference type="PANTHER" id="PTHR43326:SF1">
    <property type="entry name" value="METHIONINE--TRNA LIGASE, MITOCHONDRIAL"/>
    <property type="match status" value="1"/>
</dbReference>
<dbReference type="CDD" id="cd07957">
    <property type="entry name" value="Anticodon_Ia_Met"/>
    <property type="match status" value="1"/>
</dbReference>
<comment type="caution">
    <text evidence="13">The sequence shown here is derived from an EMBL/GenBank/DDBJ whole genome shotgun (WGS) entry which is preliminary data.</text>
</comment>
<name>A0A9D1R092_9BACT</name>
<dbReference type="GO" id="GO:0004825">
    <property type="term" value="F:methionine-tRNA ligase activity"/>
    <property type="evidence" value="ECO:0007669"/>
    <property type="project" value="UniProtKB-EC"/>
</dbReference>
<dbReference type="FunFam" id="2.170.220.10:FF:000003">
    <property type="entry name" value="Methionine--tRNA ligase"/>
    <property type="match status" value="1"/>
</dbReference>
<evidence type="ECO:0000259" key="12">
    <source>
        <dbReference type="Pfam" id="PF09334"/>
    </source>
</evidence>
<feature type="non-terminal residue" evidence="13">
    <location>
        <position position="432"/>
    </location>
</feature>
<dbReference type="Gene3D" id="3.40.50.620">
    <property type="entry name" value="HUPs"/>
    <property type="match status" value="1"/>
</dbReference>
<gene>
    <name evidence="13" type="primary">metG</name>
    <name evidence="13" type="ORF">H9874_01135</name>
</gene>
<dbReference type="InterPro" id="IPR023457">
    <property type="entry name" value="Met-tRNA_synth_2"/>
</dbReference>
<dbReference type="AlphaFoldDB" id="A0A9D1R092"/>
<dbReference type="Proteomes" id="UP000824264">
    <property type="component" value="Unassembled WGS sequence"/>
</dbReference>
<proteinExistence type="inferred from homology"/>
<accession>A0A9D1R092</accession>
<dbReference type="Pfam" id="PF09334">
    <property type="entry name" value="tRNA-synt_1g"/>
    <property type="match status" value="1"/>
</dbReference>
<dbReference type="CDD" id="cd00814">
    <property type="entry name" value="MetRS_core"/>
    <property type="match status" value="1"/>
</dbReference>
<comment type="similarity">
    <text evidence="10">Belongs to the class-I aminoacyl-tRNA synthetase family.</text>
</comment>
<dbReference type="EC" id="6.1.1.10" evidence="2"/>
<feature type="domain" description="Methionyl/Leucyl tRNA synthetase" evidence="12">
    <location>
        <begin position="138"/>
        <end position="360"/>
    </location>
</feature>
<keyword evidence="5 10" id="KW-0547">Nucleotide-binding</keyword>
<evidence type="ECO:0000256" key="7">
    <source>
        <dbReference type="ARBA" id="ARBA00022840"/>
    </source>
</evidence>
<dbReference type="InterPro" id="IPR033911">
    <property type="entry name" value="MetRS_core"/>
</dbReference>
<dbReference type="SUPFAM" id="SSF47323">
    <property type="entry name" value="Anticodon-binding domain of a subclass of class I aminoacyl-tRNA synthetases"/>
    <property type="match status" value="1"/>
</dbReference>
<dbReference type="InterPro" id="IPR009080">
    <property type="entry name" value="tRNAsynth_Ia_anticodon-bd"/>
</dbReference>
<dbReference type="InterPro" id="IPR014729">
    <property type="entry name" value="Rossmann-like_a/b/a_fold"/>
</dbReference>